<feature type="transmembrane region" description="Helical" evidence="1">
    <location>
        <begin position="95"/>
        <end position="115"/>
    </location>
</feature>
<comment type="caution">
    <text evidence="2">The sequence shown here is derived from an EMBL/GenBank/DDBJ whole genome shotgun (WGS) entry which is preliminary data.</text>
</comment>
<name>A0AAJ1BCJ4_9ACTO</name>
<keyword evidence="1" id="KW-0472">Membrane</keyword>
<evidence type="ECO:0000256" key="1">
    <source>
        <dbReference type="SAM" id="Phobius"/>
    </source>
</evidence>
<keyword evidence="1" id="KW-0812">Transmembrane</keyword>
<sequence>MQRWKRRGTWARLGGLFACYLLLPALTRAAIGVFSAPDSGMMLFILMLFIVFPLITVTLAVWDGITEGFTVLWIVMPILFFMVPMLIFFNESAQIYGVAYSLIAVTANKIGSLFYSKPHSTNSPRES</sequence>
<dbReference type="EMBL" id="JAKNHJ010000015">
    <property type="protein sequence ID" value="MCG4618378.1"/>
    <property type="molecule type" value="Genomic_DNA"/>
</dbReference>
<accession>A0AAJ1BCJ4</accession>
<organism evidence="2 3">
    <name type="scientific">Varibaculum cambriense</name>
    <dbReference type="NCBI Taxonomy" id="184870"/>
    <lineage>
        <taxon>Bacteria</taxon>
        <taxon>Bacillati</taxon>
        <taxon>Actinomycetota</taxon>
        <taxon>Actinomycetes</taxon>
        <taxon>Actinomycetales</taxon>
        <taxon>Actinomycetaceae</taxon>
        <taxon>Varibaculum</taxon>
    </lineage>
</organism>
<evidence type="ECO:0000313" key="2">
    <source>
        <dbReference type="EMBL" id="MCG4618378.1"/>
    </source>
</evidence>
<evidence type="ECO:0000313" key="3">
    <source>
        <dbReference type="Proteomes" id="UP001200537"/>
    </source>
</evidence>
<feature type="transmembrane region" description="Helical" evidence="1">
    <location>
        <begin position="39"/>
        <end position="62"/>
    </location>
</feature>
<gene>
    <name evidence="2" type="ORF">L0M99_07730</name>
</gene>
<feature type="transmembrane region" description="Helical" evidence="1">
    <location>
        <begin position="69"/>
        <end position="89"/>
    </location>
</feature>
<proteinExistence type="predicted"/>
<keyword evidence="1" id="KW-1133">Transmembrane helix</keyword>
<reference evidence="2" key="1">
    <citation type="submission" date="2022-01" db="EMBL/GenBank/DDBJ databases">
        <title>Collection of gut derived symbiotic bacterial strains cultured from healthy donors.</title>
        <authorList>
            <person name="Lin H."/>
            <person name="Kohout C."/>
            <person name="Waligurski E."/>
            <person name="Pamer E.G."/>
        </authorList>
    </citation>
    <scope>NUCLEOTIDE SEQUENCE</scope>
    <source>
        <strain evidence="2">DFI.7.46</strain>
    </source>
</reference>
<dbReference type="Proteomes" id="UP001200537">
    <property type="component" value="Unassembled WGS sequence"/>
</dbReference>
<dbReference type="AlphaFoldDB" id="A0AAJ1BCJ4"/>
<dbReference type="RefSeq" id="WP_038109029.1">
    <property type="nucleotide sequence ID" value="NZ_JAGZVZ010000012.1"/>
</dbReference>
<protein>
    <submittedName>
        <fullName evidence="2">Uncharacterized protein</fullName>
    </submittedName>
</protein>